<dbReference type="RefSeq" id="WP_033674063.1">
    <property type="nucleotide sequence ID" value="NZ_JOTM01000005.1"/>
</dbReference>
<evidence type="ECO:0000313" key="7">
    <source>
        <dbReference type="EMBL" id="KEK24698.1"/>
    </source>
</evidence>
<dbReference type="STRING" id="574375.AZF08_08965"/>
<dbReference type="EMBL" id="JOTM01000005">
    <property type="protein sequence ID" value="KEK24698.1"/>
    <property type="molecule type" value="Genomic_DNA"/>
</dbReference>
<dbReference type="PANTHER" id="PTHR30086">
    <property type="entry name" value="ARGININE EXPORTER PROTEIN ARGO"/>
    <property type="match status" value="1"/>
</dbReference>
<dbReference type="GO" id="GO:0005886">
    <property type="term" value="C:plasma membrane"/>
    <property type="evidence" value="ECO:0007669"/>
    <property type="project" value="UniProtKB-SubCell"/>
</dbReference>
<dbReference type="Proteomes" id="UP000027778">
    <property type="component" value="Unassembled WGS sequence"/>
</dbReference>
<comment type="subcellular location">
    <subcellularLocation>
        <location evidence="1">Cell membrane</location>
        <topology evidence="1">Multi-pass membrane protein</topology>
    </subcellularLocation>
</comment>
<comment type="caution">
    <text evidence="7">The sequence shown here is derived from an EMBL/GenBank/DDBJ whole genome shotgun (WGS) entry which is preliminary data.</text>
</comment>
<dbReference type="InterPro" id="IPR001123">
    <property type="entry name" value="LeuE-type"/>
</dbReference>
<feature type="transmembrane region" description="Helical" evidence="6">
    <location>
        <begin position="6"/>
        <end position="27"/>
    </location>
</feature>
<sequence>MPLFSFLLFVFITSFTPGPNNIMAMTFANNHGLKKTITFCLGVGVGFFVITLLCSFFNIILTSAMPVIEFPLTVFGVGYMLYLAFKIFTSKDNDDGNDKGNRNFFLIGILLQFINPKGILFGITVVATFILPYYNSYFSYLLFSLFLGMVGVMSTFSWSLFGSIFQKLLLQYRKQFNIIMAVLLVYSAFSIIIK</sequence>
<reference evidence="7 8" key="1">
    <citation type="submission" date="2014-06" db="EMBL/GenBank/DDBJ databases">
        <title>Draft genome sequence of Bacillus gaemokensis JCM 15801 (MCCC 1A00707).</title>
        <authorList>
            <person name="Lai Q."/>
            <person name="Liu Y."/>
            <person name="Shao Z."/>
        </authorList>
    </citation>
    <scope>NUCLEOTIDE SEQUENCE [LARGE SCALE GENOMIC DNA]</scope>
    <source>
        <strain evidence="7 8">JCM 15801</strain>
    </source>
</reference>
<feature type="transmembrane region" description="Helical" evidence="6">
    <location>
        <begin position="105"/>
        <end position="131"/>
    </location>
</feature>
<feature type="transmembrane region" description="Helical" evidence="6">
    <location>
        <begin position="137"/>
        <end position="164"/>
    </location>
</feature>
<feature type="transmembrane region" description="Helical" evidence="6">
    <location>
        <begin position="67"/>
        <end position="85"/>
    </location>
</feature>
<name>A0A073KQM5_9BACI</name>
<keyword evidence="3 6" id="KW-0812">Transmembrane</keyword>
<keyword evidence="4 6" id="KW-1133">Transmembrane helix</keyword>
<dbReference type="AlphaFoldDB" id="A0A073KQM5"/>
<evidence type="ECO:0000256" key="3">
    <source>
        <dbReference type="ARBA" id="ARBA00022692"/>
    </source>
</evidence>
<organism evidence="7 8">
    <name type="scientific">Bacillus gaemokensis</name>
    <dbReference type="NCBI Taxonomy" id="574375"/>
    <lineage>
        <taxon>Bacteria</taxon>
        <taxon>Bacillati</taxon>
        <taxon>Bacillota</taxon>
        <taxon>Bacilli</taxon>
        <taxon>Bacillales</taxon>
        <taxon>Bacillaceae</taxon>
        <taxon>Bacillus</taxon>
        <taxon>Bacillus cereus group</taxon>
    </lineage>
</organism>
<keyword evidence="8" id="KW-1185">Reference proteome</keyword>
<evidence type="ECO:0000256" key="1">
    <source>
        <dbReference type="ARBA" id="ARBA00004651"/>
    </source>
</evidence>
<dbReference type="eggNOG" id="COG1280">
    <property type="taxonomic scope" value="Bacteria"/>
</dbReference>
<proteinExistence type="predicted"/>
<dbReference type="PANTHER" id="PTHR30086:SF20">
    <property type="entry name" value="ARGININE EXPORTER PROTEIN ARGO-RELATED"/>
    <property type="match status" value="1"/>
</dbReference>
<evidence type="ECO:0000256" key="6">
    <source>
        <dbReference type="SAM" id="Phobius"/>
    </source>
</evidence>
<evidence type="ECO:0000256" key="2">
    <source>
        <dbReference type="ARBA" id="ARBA00022475"/>
    </source>
</evidence>
<gene>
    <name evidence="7" type="ORF">BAGA_23830</name>
</gene>
<protein>
    <submittedName>
        <fullName evidence="7">Amino acid transporter LysE</fullName>
    </submittedName>
</protein>
<dbReference type="Pfam" id="PF01810">
    <property type="entry name" value="LysE"/>
    <property type="match status" value="1"/>
</dbReference>
<dbReference type="GO" id="GO:0033228">
    <property type="term" value="P:cysteine export across plasma membrane"/>
    <property type="evidence" value="ECO:0007669"/>
    <property type="project" value="TreeGrafter"/>
</dbReference>
<evidence type="ECO:0000256" key="4">
    <source>
        <dbReference type="ARBA" id="ARBA00022989"/>
    </source>
</evidence>
<keyword evidence="2" id="KW-1003">Cell membrane</keyword>
<evidence type="ECO:0000313" key="8">
    <source>
        <dbReference type="Proteomes" id="UP000027778"/>
    </source>
</evidence>
<keyword evidence="5 6" id="KW-0472">Membrane</keyword>
<evidence type="ECO:0000256" key="5">
    <source>
        <dbReference type="ARBA" id="ARBA00023136"/>
    </source>
</evidence>
<feature type="transmembrane region" description="Helical" evidence="6">
    <location>
        <begin position="176"/>
        <end position="193"/>
    </location>
</feature>
<dbReference type="GO" id="GO:0015171">
    <property type="term" value="F:amino acid transmembrane transporter activity"/>
    <property type="evidence" value="ECO:0007669"/>
    <property type="project" value="TreeGrafter"/>
</dbReference>
<dbReference type="OrthoDB" id="198428at2"/>
<feature type="transmembrane region" description="Helical" evidence="6">
    <location>
        <begin position="39"/>
        <end position="61"/>
    </location>
</feature>
<accession>A0A073KQM5</accession>